<dbReference type="CDD" id="cd09138">
    <property type="entry name" value="PLDc_vPLD1_2_yPLD_like_1"/>
    <property type="match status" value="1"/>
</dbReference>
<sequence>MCDDSCTITKCTECQNLLDRVWGAKILCAGMTENGVCNTKSDVRTTTIWKSSDNCEDCIKRKEEEELEEARRAWGFASHRRGLGHVEDMDFFKKIGEHVENALKGDDDDDEQKPQQHSQAQSHGGQSQQSYGQSNYGGQTQQSYGQSGYEGQAPQSYGQSNYGSQGQYGGGQSYGQSQGYNEPQGHGYSQSQSQYGQSHEGYGNQSQSQGGYNRPESSGRPQGEDQPHKDNSHDAAAQYLQRQQAINRYRSFAGESTGNVKWYVDGASYFWAVSQAIEQAQESIYILDWWLSPELYLRRPPAKNEQYRLDRMLKAAAERGVKVYLIVYKEVQAALSLDSSHTRTALEALHENIRVFRHPDHYPTDYDFQRELGKGIKALTSFDLFKASGDALKSVYGTAGDVVLYWAHHEKLLVIDNGKIGFMGGLDMCFGRWDTSSHPIADAHPGNLNEIIFPGQDYNNARVYDFANVKDWDQNQLDRTKSSRMGWSDVALSMNGPITRDMVDHFVDRWNFIFKDKYKKKNPGKYHAIELPPRGPSGGGDRRSRGEDDHLGGLTEQFSRGMDRLRSFGEHDAPRHSGREHSSRGGNMPHIQMIRSCAEWSSGHPIERSIQTAYIQSINDAKHFIYIENQFFITATDEKQRVVKNKIGAALVDRIIRADHEGQPFHVWVLMPAVPAFAGDLHDDGALGTRAIMEFQYDSISRGGYSIIEKLLKAGIRDPSRYIGFYNLRNFDRINTSRTMAEAEARTGVSYEDARKQKDRELGGYPDHSSEREAYEEYQESRDDFSSPRQGGGYQSREYGGRSERGEYHQESSRGYGDNSRRQDDDYRGGHSDSRYGRRGSDSDDDRRGDRSRGGNRRGSDSDDDRRRDNYGQTRRDPYGHPGADPRFARPGGYSQHDSESRYNRRDDDSDDERRGGNYGRQHQPDPYGHPGADPRFARPQGGYSQQGYGGRDEYQGDYSQQSHGGRSDYDRPPRQEYSSSSRYDDRPQQQPYQQYQQGASKVADRTLDTISACYMDQGPRVTDLRWEGNPEDEINAFVSEELYIHSKLLIIDDRLVICGSANLNDRSQLGDHDSEIAVVIEDPTPCESYMNGRPYTASRFAASLRRYLFRKHLGLIPDQRWDQPDQNWTPVDRDPNNYDWGSPADLLVRDPLHPDFHRLWTNTARVNTETFDRAFHPVPTNKVRTWKDYDSFFSQYFIIPGKKDQDVKAEMKKGKVEYGHIVQSEFPGGVQEAKQWLSRIRGTLVEMPLDFLVDAGDIAKEGLALNSLTDVLYT</sequence>
<dbReference type="InterPro" id="IPR015679">
    <property type="entry name" value="PLipase_D_fam"/>
</dbReference>
<dbReference type="GO" id="GO:0004630">
    <property type="term" value="F:phospholipase D activity"/>
    <property type="evidence" value="ECO:0007669"/>
    <property type="project" value="UniProtKB-EC"/>
</dbReference>
<feature type="compositionally biased region" description="Low complexity" evidence="6">
    <location>
        <begin position="174"/>
        <end position="213"/>
    </location>
</feature>
<feature type="region of interest" description="Disordered" evidence="6">
    <location>
        <begin position="524"/>
        <end position="556"/>
    </location>
</feature>
<evidence type="ECO:0000313" key="8">
    <source>
        <dbReference type="EMBL" id="KPA39926.1"/>
    </source>
</evidence>
<dbReference type="Pfam" id="PF13091">
    <property type="entry name" value="PLDc_2"/>
    <property type="match status" value="1"/>
</dbReference>
<evidence type="ECO:0000259" key="7">
    <source>
        <dbReference type="PROSITE" id="PS50035"/>
    </source>
</evidence>
<feature type="compositionally biased region" description="Low complexity" evidence="6">
    <location>
        <begin position="115"/>
        <end position="165"/>
    </location>
</feature>
<dbReference type="AlphaFoldDB" id="A0A0M9EUT3"/>
<dbReference type="PANTHER" id="PTHR18896">
    <property type="entry name" value="PHOSPHOLIPASE D"/>
    <property type="match status" value="1"/>
</dbReference>
<feature type="compositionally biased region" description="Basic and acidic residues" evidence="6">
    <location>
        <begin position="222"/>
        <end position="232"/>
    </location>
</feature>
<dbReference type="Gene3D" id="3.30.870.10">
    <property type="entry name" value="Endonuclease Chain A"/>
    <property type="match status" value="3"/>
</dbReference>
<feature type="compositionally biased region" description="Basic and acidic residues" evidence="6">
    <location>
        <begin position="819"/>
        <end position="879"/>
    </location>
</feature>
<dbReference type="SUPFAM" id="SSF56024">
    <property type="entry name" value="Phospholipase D/nuclease"/>
    <property type="match status" value="2"/>
</dbReference>
<keyword evidence="4" id="KW-0442">Lipid degradation</keyword>
<feature type="compositionally biased region" description="Basic and acidic residues" evidence="6">
    <location>
        <begin position="966"/>
        <end position="975"/>
    </location>
</feature>
<feature type="region of interest" description="Disordered" evidence="6">
    <location>
        <begin position="743"/>
        <end position="1003"/>
    </location>
</feature>
<protein>
    <recommendedName>
        <fullName evidence="1">phospholipase D</fullName>
        <ecNumber evidence="1">3.1.4.4</ecNumber>
    </recommendedName>
</protein>
<keyword evidence="5" id="KW-0443">Lipid metabolism</keyword>
<evidence type="ECO:0000256" key="6">
    <source>
        <dbReference type="SAM" id="MobiDB-lite"/>
    </source>
</evidence>
<feature type="region of interest" description="Disordered" evidence="6">
    <location>
        <begin position="568"/>
        <end position="588"/>
    </location>
</feature>
<evidence type="ECO:0000256" key="3">
    <source>
        <dbReference type="ARBA" id="ARBA00022801"/>
    </source>
</evidence>
<evidence type="ECO:0000256" key="4">
    <source>
        <dbReference type="ARBA" id="ARBA00022963"/>
    </source>
</evidence>
<feature type="domain" description="PLD phosphodiesterase" evidence="7">
    <location>
        <begin position="1041"/>
        <end position="1068"/>
    </location>
</feature>
<dbReference type="EMBL" id="JXCE01000162">
    <property type="protein sequence ID" value="KPA39926.1"/>
    <property type="molecule type" value="Genomic_DNA"/>
</dbReference>
<keyword evidence="9" id="KW-1185">Reference proteome</keyword>
<evidence type="ECO:0000256" key="5">
    <source>
        <dbReference type="ARBA" id="ARBA00023098"/>
    </source>
</evidence>
<feature type="compositionally biased region" description="Low complexity" evidence="6">
    <location>
        <begin position="989"/>
        <end position="998"/>
    </location>
</feature>
<evidence type="ECO:0000313" key="9">
    <source>
        <dbReference type="Proteomes" id="UP000037904"/>
    </source>
</evidence>
<dbReference type="SMART" id="SM00155">
    <property type="entry name" value="PLDc"/>
    <property type="match status" value="2"/>
</dbReference>
<comment type="caution">
    <text evidence="8">The sequence shown here is derived from an EMBL/GenBank/DDBJ whole genome shotgun (WGS) entry which is preliminary data.</text>
</comment>
<dbReference type="GO" id="GO:0009395">
    <property type="term" value="P:phospholipid catabolic process"/>
    <property type="evidence" value="ECO:0007669"/>
    <property type="project" value="TreeGrafter"/>
</dbReference>
<feature type="compositionally biased region" description="Basic and acidic residues" evidence="6">
    <location>
        <begin position="897"/>
        <end position="916"/>
    </location>
</feature>
<feature type="compositionally biased region" description="Basic and acidic residues" evidence="6">
    <location>
        <begin position="752"/>
        <end position="786"/>
    </location>
</feature>
<dbReference type="InterPro" id="IPR001736">
    <property type="entry name" value="PLipase_D/transphosphatidylase"/>
</dbReference>
<evidence type="ECO:0000256" key="1">
    <source>
        <dbReference type="ARBA" id="ARBA00012027"/>
    </source>
</evidence>
<name>A0A0M9EUT3_FUSLA</name>
<gene>
    <name evidence="8" type="ORF">FLAG1_07213</name>
</gene>
<feature type="compositionally biased region" description="Basic and acidic residues" evidence="6">
    <location>
        <begin position="799"/>
        <end position="812"/>
    </location>
</feature>
<keyword evidence="3" id="KW-0378">Hydrolase</keyword>
<dbReference type="Proteomes" id="UP000037904">
    <property type="component" value="Unassembled WGS sequence"/>
</dbReference>
<reference evidence="8 9" key="1">
    <citation type="submission" date="2015-04" db="EMBL/GenBank/DDBJ databases">
        <title>The draft genome sequence of Fusarium langsethiae, a T-2/HT-2 mycotoxin producer.</title>
        <authorList>
            <person name="Lysoe E."/>
            <person name="Divon H.H."/>
            <person name="Terzi V."/>
            <person name="Orru L."/>
            <person name="Lamontanara A."/>
            <person name="Kolseth A.-K."/>
            <person name="Frandsen R.J."/>
            <person name="Nielsen K."/>
            <person name="Thrane U."/>
        </authorList>
    </citation>
    <scope>NUCLEOTIDE SEQUENCE [LARGE SCALE GENOMIC DNA]</scope>
    <source>
        <strain evidence="8 9">Fl201059</strain>
    </source>
</reference>
<feature type="compositionally biased region" description="Basic and acidic residues" evidence="6">
    <location>
        <begin position="568"/>
        <end position="583"/>
    </location>
</feature>
<feature type="domain" description="PLD phosphodiesterase" evidence="7">
    <location>
        <begin position="404"/>
        <end position="432"/>
    </location>
</feature>
<dbReference type="PROSITE" id="PS50035">
    <property type="entry name" value="PLD"/>
    <property type="match status" value="2"/>
</dbReference>
<dbReference type="EC" id="3.1.4.4" evidence="1"/>
<proteinExistence type="predicted"/>
<evidence type="ECO:0000256" key="2">
    <source>
        <dbReference type="ARBA" id="ARBA00022737"/>
    </source>
</evidence>
<dbReference type="PANTHER" id="PTHR18896:SF186">
    <property type="entry name" value="PHOSPHOLIPASE D"/>
    <property type="match status" value="1"/>
</dbReference>
<feature type="compositionally biased region" description="Basic and acidic residues" evidence="6">
    <location>
        <begin position="540"/>
        <end position="551"/>
    </location>
</feature>
<dbReference type="InterPro" id="IPR025202">
    <property type="entry name" value="PLD-like_dom"/>
</dbReference>
<dbReference type="FunFam" id="3.30.870.10:FF:000032">
    <property type="entry name" value="Phospholipase"/>
    <property type="match status" value="1"/>
</dbReference>
<dbReference type="CDD" id="cd09141">
    <property type="entry name" value="PLDc_vPLD1_2_yPLD_like_2"/>
    <property type="match status" value="1"/>
</dbReference>
<accession>A0A0M9EUT3</accession>
<feature type="region of interest" description="Disordered" evidence="6">
    <location>
        <begin position="103"/>
        <end position="232"/>
    </location>
</feature>
<organism evidence="8 9">
    <name type="scientific">Fusarium langsethiae</name>
    <dbReference type="NCBI Taxonomy" id="179993"/>
    <lineage>
        <taxon>Eukaryota</taxon>
        <taxon>Fungi</taxon>
        <taxon>Dikarya</taxon>
        <taxon>Ascomycota</taxon>
        <taxon>Pezizomycotina</taxon>
        <taxon>Sordariomycetes</taxon>
        <taxon>Hypocreomycetidae</taxon>
        <taxon>Hypocreales</taxon>
        <taxon>Nectriaceae</taxon>
        <taxon>Fusarium</taxon>
    </lineage>
</organism>
<keyword evidence="2" id="KW-0677">Repeat</keyword>